<dbReference type="GO" id="GO:0006508">
    <property type="term" value="P:proteolysis"/>
    <property type="evidence" value="ECO:0007669"/>
    <property type="project" value="UniProtKB-KW"/>
</dbReference>
<evidence type="ECO:0000313" key="7">
    <source>
        <dbReference type="EMBL" id="GAA0901734.1"/>
    </source>
</evidence>
<dbReference type="SUPFAM" id="SSF50494">
    <property type="entry name" value="Trypsin-like serine proteases"/>
    <property type="match status" value="1"/>
</dbReference>
<dbReference type="PROSITE" id="PS00135">
    <property type="entry name" value="TRYPSIN_SER"/>
    <property type="match status" value="1"/>
</dbReference>
<sequence length="302" mass="30562">MRCRIARALARPLVLAVVGAVLPLAAAAPASAGRVVVGGFPVDASDSPWTVAVASRDRFGDIRSGQFCGGAVISRTAVLTAAHCLSGEAVGTPPVRDLKVITGRTNLLSREGKEIPVRAVWTNPHYDPGTNAGDFAVLLLAEPVPQSSVVPLAGKGDPAYTPGTGAMVYGWGDTTGIGTYAYRLHAAPVHVLPDAQCEQAYPGGAGKDGPYLPDSMLCAGESAGGRDSCQGDSGGPLVAQGRLIGIVSWGNGCGRAGSPGVYTRVSGILRTLNQFLDARKAPQGAPGVPGAGRAPHGVPGEG</sequence>
<reference evidence="7 8" key="1">
    <citation type="journal article" date="2019" name="Int. J. Syst. Evol. Microbiol.">
        <title>The Global Catalogue of Microorganisms (GCM) 10K type strain sequencing project: providing services to taxonomists for standard genome sequencing and annotation.</title>
        <authorList>
            <consortium name="The Broad Institute Genomics Platform"/>
            <consortium name="The Broad Institute Genome Sequencing Center for Infectious Disease"/>
            <person name="Wu L."/>
            <person name="Ma J."/>
        </authorList>
    </citation>
    <scope>NUCLEOTIDE SEQUENCE [LARGE SCALE GENOMIC DNA]</scope>
    <source>
        <strain evidence="7 8">JCM 10673</strain>
    </source>
</reference>
<keyword evidence="3" id="KW-0378">Hydrolase</keyword>
<dbReference type="InterPro" id="IPR018114">
    <property type="entry name" value="TRYPSIN_HIS"/>
</dbReference>
<evidence type="ECO:0000256" key="1">
    <source>
        <dbReference type="ARBA" id="ARBA00007664"/>
    </source>
</evidence>
<name>A0ABN1NC68_9ACTN</name>
<dbReference type="PROSITE" id="PS50240">
    <property type="entry name" value="TRYPSIN_DOM"/>
    <property type="match status" value="1"/>
</dbReference>
<dbReference type="PANTHER" id="PTHR24276:SF98">
    <property type="entry name" value="FI18310P1-RELATED"/>
    <property type="match status" value="1"/>
</dbReference>
<keyword evidence="5" id="KW-0732">Signal</keyword>
<dbReference type="InterPro" id="IPR043504">
    <property type="entry name" value="Peptidase_S1_PA_chymotrypsin"/>
</dbReference>
<protein>
    <submittedName>
        <fullName evidence="7">Serine protease</fullName>
    </submittedName>
</protein>
<gene>
    <name evidence="7" type="ORF">GCM10009549_02930</name>
</gene>
<feature type="region of interest" description="Disordered" evidence="4">
    <location>
        <begin position="280"/>
        <end position="302"/>
    </location>
</feature>
<dbReference type="SMART" id="SM00020">
    <property type="entry name" value="Tryp_SPc"/>
    <property type="match status" value="1"/>
</dbReference>
<keyword evidence="8" id="KW-1185">Reference proteome</keyword>
<dbReference type="RefSeq" id="WP_344045769.1">
    <property type="nucleotide sequence ID" value="NZ_BAAAHG010000001.1"/>
</dbReference>
<feature type="chain" id="PRO_5047517273" evidence="5">
    <location>
        <begin position="33"/>
        <end position="302"/>
    </location>
</feature>
<proteinExistence type="inferred from homology"/>
<dbReference type="GO" id="GO:0008233">
    <property type="term" value="F:peptidase activity"/>
    <property type="evidence" value="ECO:0007669"/>
    <property type="project" value="UniProtKB-KW"/>
</dbReference>
<dbReference type="Gene3D" id="2.40.10.10">
    <property type="entry name" value="Trypsin-like serine proteases"/>
    <property type="match status" value="1"/>
</dbReference>
<evidence type="ECO:0000256" key="2">
    <source>
        <dbReference type="ARBA" id="ARBA00023157"/>
    </source>
</evidence>
<dbReference type="InterPro" id="IPR009003">
    <property type="entry name" value="Peptidase_S1_PA"/>
</dbReference>
<keyword evidence="2" id="KW-1015">Disulfide bond</keyword>
<feature type="domain" description="Peptidase S1" evidence="6">
    <location>
        <begin position="36"/>
        <end position="277"/>
    </location>
</feature>
<keyword evidence="3 7" id="KW-0645">Protease</keyword>
<evidence type="ECO:0000259" key="6">
    <source>
        <dbReference type="PROSITE" id="PS50240"/>
    </source>
</evidence>
<evidence type="ECO:0000256" key="5">
    <source>
        <dbReference type="SAM" id="SignalP"/>
    </source>
</evidence>
<accession>A0ABN1NC68</accession>
<dbReference type="Pfam" id="PF00089">
    <property type="entry name" value="Trypsin"/>
    <property type="match status" value="1"/>
</dbReference>
<organism evidence="7 8">
    <name type="scientific">Streptomyces thermoalcalitolerans</name>
    <dbReference type="NCBI Taxonomy" id="65605"/>
    <lineage>
        <taxon>Bacteria</taxon>
        <taxon>Bacillati</taxon>
        <taxon>Actinomycetota</taxon>
        <taxon>Actinomycetes</taxon>
        <taxon>Kitasatosporales</taxon>
        <taxon>Streptomycetaceae</taxon>
        <taxon>Streptomyces</taxon>
    </lineage>
</organism>
<dbReference type="PROSITE" id="PS00134">
    <property type="entry name" value="TRYPSIN_HIS"/>
    <property type="match status" value="1"/>
</dbReference>
<comment type="caution">
    <text evidence="7">The sequence shown here is derived from an EMBL/GenBank/DDBJ whole genome shotgun (WGS) entry which is preliminary data.</text>
</comment>
<dbReference type="Proteomes" id="UP001501005">
    <property type="component" value="Unassembled WGS sequence"/>
</dbReference>
<dbReference type="PRINTS" id="PR00722">
    <property type="entry name" value="CHYMOTRYPSIN"/>
</dbReference>
<evidence type="ECO:0000313" key="8">
    <source>
        <dbReference type="Proteomes" id="UP001501005"/>
    </source>
</evidence>
<feature type="signal peptide" evidence="5">
    <location>
        <begin position="1"/>
        <end position="32"/>
    </location>
</feature>
<dbReference type="EMBL" id="BAAAHG010000001">
    <property type="protein sequence ID" value="GAA0901734.1"/>
    <property type="molecule type" value="Genomic_DNA"/>
</dbReference>
<dbReference type="CDD" id="cd00190">
    <property type="entry name" value="Tryp_SPc"/>
    <property type="match status" value="1"/>
</dbReference>
<evidence type="ECO:0000256" key="3">
    <source>
        <dbReference type="RuleBase" id="RU363034"/>
    </source>
</evidence>
<dbReference type="PANTHER" id="PTHR24276">
    <property type="entry name" value="POLYSERASE-RELATED"/>
    <property type="match status" value="1"/>
</dbReference>
<dbReference type="InterPro" id="IPR050430">
    <property type="entry name" value="Peptidase_S1"/>
</dbReference>
<dbReference type="InterPro" id="IPR033116">
    <property type="entry name" value="TRYPSIN_SER"/>
</dbReference>
<keyword evidence="3" id="KW-0720">Serine protease</keyword>
<dbReference type="InterPro" id="IPR001314">
    <property type="entry name" value="Peptidase_S1A"/>
</dbReference>
<evidence type="ECO:0000256" key="4">
    <source>
        <dbReference type="SAM" id="MobiDB-lite"/>
    </source>
</evidence>
<comment type="similarity">
    <text evidence="1">Belongs to the peptidase S1 family.</text>
</comment>
<feature type="compositionally biased region" description="Low complexity" evidence="4">
    <location>
        <begin position="281"/>
        <end position="302"/>
    </location>
</feature>
<dbReference type="InterPro" id="IPR001254">
    <property type="entry name" value="Trypsin_dom"/>
</dbReference>